<evidence type="ECO:0000313" key="10">
    <source>
        <dbReference type="EMBL" id="MFD1891233.1"/>
    </source>
</evidence>
<feature type="transmembrane region" description="Helical" evidence="8">
    <location>
        <begin position="384"/>
        <end position="403"/>
    </location>
</feature>
<feature type="transmembrane region" description="Helical" evidence="8">
    <location>
        <begin position="204"/>
        <end position="223"/>
    </location>
</feature>
<dbReference type="InterPro" id="IPR020846">
    <property type="entry name" value="MFS_dom"/>
</dbReference>
<gene>
    <name evidence="10" type="ORF">ACFSCS_13730</name>
</gene>
<keyword evidence="6 8" id="KW-1133">Transmembrane helix</keyword>
<evidence type="ECO:0000256" key="5">
    <source>
        <dbReference type="ARBA" id="ARBA00022847"/>
    </source>
</evidence>
<dbReference type="PANTHER" id="PTHR43528">
    <property type="entry name" value="ALPHA-KETOGLUTARATE PERMEASE"/>
    <property type="match status" value="1"/>
</dbReference>
<feature type="transmembrane region" description="Helical" evidence="8">
    <location>
        <begin position="41"/>
        <end position="59"/>
    </location>
</feature>
<keyword evidence="4 8" id="KW-0812">Transmembrane</keyword>
<dbReference type="InterPro" id="IPR011701">
    <property type="entry name" value="MFS"/>
</dbReference>
<feature type="transmembrane region" description="Helical" evidence="8">
    <location>
        <begin position="71"/>
        <end position="93"/>
    </location>
</feature>
<feature type="transmembrane region" description="Helical" evidence="8">
    <location>
        <begin position="287"/>
        <end position="307"/>
    </location>
</feature>
<evidence type="ECO:0000256" key="2">
    <source>
        <dbReference type="ARBA" id="ARBA00022448"/>
    </source>
</evidence>
<feature type="transmembrane region" description="Helical" evidence="8">
    <location>
        <begin position="129"/>
        <end position="149"/>
    </location>
</feature>
<comment type="caution">
    <text evidence="10">The sequence shown here is derived from an EMBL/GenBank/DDBJ whole genome shotgun (WGS) entry which is preliminary data.</text>
</comment>
<dbReference type="RefSeq" id="WP_343875487.1">
    <property type="nucleotide sequence ID" value="NZ_BAAAIX010000033.1"/>
</dbReference>
<name>A0ABW4S002_9ACTN</name>
<keyword evidence="5" id="KW-0769">Symport</keyword>
<dbReference type="InterPro" id="IPR051084">
    <property type="entry name" value="H+-coupled_symporters"/>
</dbReference>
<keyword evidence="11" id="KW-1185">Reference proteome</keyword>
<evidence type="ECO:0000313" key="11">
    <source>
        <dbReference type="Proteomes" id="UP001597326"/>
    </source>
</evidence>
<sequence>MSRADLAPGATRPDNAPLTGAEAARARKAVVAASLGNAMEWFDIIVYAFFAVVISKNFFEGAQGHGNEYVGLLLTFGTFALSYLIRPVGAMVIGHYGDRHGRKAALSLTIGLMTLGVAIMAFAPTYATIGVAAPLLILLARLIQGFSAGGEFGSATAFLTENAEHRKAYYASWQVATQGVSMFLAAAFGWALNTLISKEALYAWGFRIPFIFGMLIGPIGYYIRMHMDDTPEFAEAETVKSPLGTTFAHHFGRVLTAAACVGVATMSVYLITYMPTLAQKNLGMPAYSGYVGAFVAGVVTLVVAPMVGHLADRVGSTTVMLPTAVVGGIVAMPLFHLLTTHPTLLVLTGVEVCVGLLMAFYFAPLPSLMSAMFPVSIRTTGMSLAYNIGVTLMGGLAPIFLTWLVQNHGLASPSWYYMLIAVISIIGLVIARKVFRQA</sequence>
<keyword evidence="7 8" id="KW-0472">Membrane</keyword>
<evidence type="ECO:0000256" key="1">
    <source>
        <dbReference type="ARBA" id="ARBA00004651"/>
    </source>
</evidence>
<reference evidence="11" key="1">
    <citation type="journal article" date="2019" name="Int. J. Syst. Evol. Microbiol.">
        <title>The Global Catalogue of Microorganisms (GCM) 10K type strain sequencing project: providing services to taxonomists for standard genome sequencing and annotation.</title>
        <authorList>
            <consortium name="The Broad Institute Genomics Platform"/>
            <consortium name="The Broad Institute Genome Sequencing Center for Infectious Disease"/>
            <person name="Wu L."/>
            <person name="Ma J."/>
        </authorList>
    </citation>
    <scope>NUCLEOTIDE SEQUENCE [LARGE SCALE GENOMIC DNA]</scope>
    <source>
        <strain evidence="11">CAIM 431</strain>
    </source>
</reference>
<dbReference type="PROSITE" id="PS50850">
    <property type="entry name" value="MFS"/>
    <property type="match status" value="1"/>
</dbReference>
<evidence type="ECO:0000256" key="3">
    <source>
        <dbReference type="ARBA" id="ARBA00022475"/>
    </source>
</evidence>
<evidence type="ECO:0000256" key="7">
    <source>
        <dbReference type="ARBA" id="ARBA00023136"/>
    </source>
</evidence>
<evidence type="ECO:0000256" key="6">
    <source>
        <dbReference type="ARBA" id="ARBA00022989"/>
    </source>
</evidence>
<dbReference type="Pfam" id="PF07690">
    <property type="entry name" value="MFS_1"/>
    <property type="match status" value="1"/>
</dbReference>
<feature type="transmembrane region" description="Helical" evidence="8">
    <location>
        <begin position="319"/>
        <end position="338"/>
    </location>
</feature>
<protein>
    <submittedName>
        <fullName evidence="10">MFS transporter</fullName>
    </submittedName>
</protein>
<feature type="transmembrane region" description="Helical" evidence="8">
    <location>
        <begin position="254"/>
        <end position="275"/>
    </location>
</feature>
<dbReference type="InterPro" id="IPR036259">
    <property type="entry name" value="MFS_trans_sf"/>
</dbReference>
<evidence type="ECO:0000256" key="4">
    <source>
        <dbReference type="ARBA" id="ARBA00022692"/>
    </source>
</evidence>
<accession>A0ABW4S002</accession>
<dbReference type="EMBL" id="JBHUFZ010000032">
    <property type="protein sequence ID" value="MFD1891233.1"/>
    <property type="molecule type" value="Genomic_DNA"/>
</dbReference>
<dbReference type="SUPFAM" id="SSF103473">
    <property type="entry name" value="MFS general substrate transporter"/>
    <property type="match status" value="1"/>
</dbReference>
<feature type="transmembrane region" description="Helical" evidence="8">
    <location>
        <begin position="105"/>
        <end position="123"/>
    </location>
</feature>
<dbReference type="Gene3D" id="1.20.1250.20">
    <property type="entry name" value="MFS general substrate transporter like domains"/>
    <property type="match status" value="2"/>
</dbReference>
<proteinExistence type="predicted"/>
<feature type="domain" description="Major facilitator superfamily (MFS) profile" evidence="9">
    <location>
        <begin position="29"/>
        <end position="438"/>
    </location>
</feature>
<evidence type="ECO:0000256" key="8">
    <source>
        <dbReference type="SAM" id="Phobius"/>
    </source>
</evidence>
<evidence type="ECO:0000259" key="9">
    <source>
        <dbReference type="PROSITE" id="PS50850"/>
    </source>
</evidence>
<feature type="transmembrane region" description="Helical" evidence="8">
    <location>
        <begin position="170"/>
        <end position="192"/>
    </location>
</feature>
<dbReference type="PANTHER" id="PTHR43528:SF8">
    <property type="entry name" value="BLR0239 PROTEIN"/>
    <property type="match status" value="1"/>
</dbReference>
<comment type="subcellular location">
    <subcellularLocation>
        <location evidence="1">Cell membrane</location>
        <topology evidence="1">Multi-pass membrane protein</topology>
    </subcellularLocation>
</comment>
<dbReference type="Proteomes" id="UP001597326">
    <property type="component" value="Unassembled WGS sequence"/>
</dbReference>
<organism evidence="10 11">
    <name type="scientific">Luteococcus peritonei</name>
    <dbReference type="NCBI Taxonomy" id="88874"/>
    <lineage>
        <taxon>Bacteria</taxon>
        <taxon>Bacillati</taxon>
        <taxon>Actinomycetota</taxon>
        <taxon>Actinomycetes</taxon>
        <taxon>Propionibacteriales</taxon>
        <taxon>Propionibacteriaceae</taxon>
        <taxon>Luteococcus</taxon>
    </lineage>
</organism>
<keyword evidence="2" id="KW-0813">Transport</keyword>
<feature type="transmembrane region" description="Helical" evidence="8">
    <location>
        <begin position="415"/>
        <end position="435"/>
    </location>
</feature>
<keyword evidence="3" id="KW-1003">Cell membrane</keyword>